<name>A0ABS3L8R9_9ENTE</name>
<dbReference type="PANTHER" id="PTHR10824:SF4">
    <property type="entry name" value="ACYL-COENZYME A THIOESTERASE 1-LIKE"/>
    <property type="match status" value="1"/>
</dbReference>
<comment type="caution">
    <text evidence="2">The sequence shown here is derived from an EMBL/GenBank/DDBJ whole genome shotgun (WGS) entry which is preliminary data.</text>
</comment>
<evidence type="ECO:0000259" key="1">
    <source>
        <dbReference type="Pfam" id="PF08840"/>
    </source>
</evidence>
<sequence length="286" mass="32411">MERMEVEKDGFHGYYHPASMPHDRDLAVVVVGGSEGNDNVPLQMGQHFAKHGITALGVCYWNVPGLPDNLVEVPLEPFESAIQYLHEKGHSKIAMYGISKGAELALLCATKLHDISKVVAVSPSHCVWGGITEKMLSKKFTAVSEFTWRGKGFPCMVGELSYGRAIWNLLTQQQINLAYMYANPLRKFDEATAIPVEEIEGDLLFIYAKHDTMWPSMASVQYMMKRLKERNWKHQVTEFGYEKASHIITPLNPPSLKMFKVERKYPDACNQSRQDAFEKTLSWLKA</sequence>
<dbReference type="InterPro" id="IPR014940">
    <property type="entry name" value="BAAT_C"/>
</dbReference>
<dbReference type="EMBL" id="JAFREM010000012">
    <property type="protein sequence ID" value="MBO1306027.1"/>
    <property type="molecule type" value="Genomic_DNA"/>
</dbReference>
<dbReference type="Pfam" id="PF08840">
    <property type="entry name" value="BAAT_C"/>
    <property type="match status" value="1"/>
</dbReference>
<proteinExistence type="predicted"/>
<evidence type="ECO:0000313" key="3">
    <source>
        <dbReference type="Proteomes" id="UP000664601"/>
    </source>
</evidence>
<gene>
    <name evidence="2" type="ORF">JZO70_07635</name>
</gene>
<organism evidence="2 3">
    <name type="scientific">Candidatus Enterococcus moelleringii</name>
    <dbReference type="NCBI Taxonomy" id="2815325"/>
    <lineage>
        <taxon>Bacteria</taxon>
        <taxon>Bacillati</taxon>
        <taxon>Bacillota</taxon>
        <taxon>Bacilli</taxon>
        <taxon>Lactobacillales</taxon>
        <taxon>Enterococcaceae</taxon>
        <taxon>Enterococcus</taxon>
    </lineage>
</organism>
<feature type="domain" description="BAAT/Acyl-CoA thioester hydrolase C-terminal" evidence="1">
    <location>
        <begin position="73"/>
        <end position="250"/>
    </location>
</feature>
<dbReference type="InterPro" id="IPR029058">
    <property type="entry name" value="AB_hydrolase_fold"/>
</dbReference>
<dbReference type="PANTHER" id="PTHR10824">
    <property type="entry name" value="ACYL-COENZYME A THIOESTERASE-RELATED"/>
    <property type="match status" value="1"/>
</dbReference>
<dbReference type="Gene3D" id="3.40.50.1820">
    <property type="entry name" value="alpha/beta hydrolase"/>
    <property type="match status" value="1"/>
</dbReference>
<dbReference type="Proteomes" id="UP000664601">
    <property type="component" value="Unassembled WGS sequence"/>
</dbReference>
<evidence type="ECO:0000313" key="2">
    <source>
        <dbReference type="EMBL" id="MBO1306027.1"/>
    </source>
</evidence>
<dbReference type="SUPFAM" id="SSF53474">
    <property type="entry name" value="alpha/beta-Hydrolases"/>
    <property type="match status" value="1"/>
</dbReference>
<keyword evidence="3" id="KW-1185">Reference proteome</keyword>
<reference evidence="2 3" key="1">
    <citation type="submission" date="2021-03" db="EMBL/GenBank/DDBJ databases">
        <title>Enterococcal diversity collection.</title>
        <authorList>
            <person name="Gilmore M.S."/>
            <person name="Schwartzman J."/>
            <person name="Van Tyne D."/>
            <person name="Martin M."/>
            <person name="Earl A.M."/>
            <person name="Manson A.L."/>
            <person name="Straub T."/>
            <person name="Salamzade R."/>
            <person name="Saavedra J."/>
            <person name="Lebreton F."/>
            <person name="Prichula J."/>
            <person name="Schaufler K."/>
            <person name="Gaca A."/>
            <person name="Sgardioli B."/>
            <person name="Wagenaar J."/>
            <person name="Strong T."/>
        </authorList>
    </citation>
    <scope>NUCLEOTIDE SEQUENCE [LARGE SCALE GENOMIC DNA]</scope>
    <source>
        <strain evidence="2 3">669A</strain>
    </source>
</reference>
<protein>
    <recommendedName>
        <fullName evidence="1">BAAT/Acyl-CoA thioester hydrolase C-terminal domain-containing protein</fullName>
    </recommendedName>
</protein>
<dbReference type="RefSeq" id="WP_207672957.1">
    <property type="nucleotide sequence ID" value="NZ_JAFREM010000012.1"/>
</dbReference>
<accession>A0ABS3L8R9</accession>